<dbReference type="InterPro" id="IPR025110">
    <property type="entry name" value="AMP-bd_C"/>
</dbReference>
<dbReference type="PANTHER" id="PTHR24096:SF422">
    <property type="entry name" value="BCDNA.GH02901"/>
    <property type="match status" value="1"/>
</dbReference>
<protein>
    <recommendedName>
        <fullName evidence="1">AMP-binding enzyme C-terminal domain-containing protein</fullName>
    </recommendedName>
</protein>
<dbReference type="PANTHER" id="PTHR24096">
    <property type="entry name" value="LONG-CHAIN-FATTY-ACID--COA LIGASE"/>
    <property type="match status" value="1"/>
</dbReference>
<proteinExistence type="predicted"/>
<keyword evidence="3" id="KW-1185">Reference proteome</keyword>
<evidence type="ECO:0000313" key="3">
    <source>
        <dbReference type="Proteomes" id="UP000821866"/>
    </source>
</evidence>
<gene>
    <name evidence="2" type="ORF">HPB51_015541</name>
</gene>
<feature type="domain" description="AMP-binding enzyme C-terminal" evidence="1">
    <location>
        <begin position="56"/>
        <end position="138"/>
    </location>
</feature>
<dbReference type="VEuPathDB" id="VectorBase:LOC119161028"/>
<evidence type="ECO:0000313" key="2">
    <source>
        <dbReference type="EMBL" id="KAH8033705.1"/>
    </source>
</evidence>
<organism evidence="2 3">
    <name type="scientific">Rhipicephalus microplus</name>
    <name type="common">Cattle tick</name>
    <name type="synonym">Boophilus microplus</name>
    <dbReference type="NCBI Taxonomy" id="6941"/>
    <lineage>
        <taxon>Eukaryota</taxon>
        <taxon>Metazoa</taxon>
        <taxon>Ecdysozoa</taxon>
        <taxon>Arthropoda</taxon>
        <taxon>Chelicerata</taxon>
        <taxon>Arachnida</taxon>
        <taxon>Acari</taxon>
        <taxon>Parasitiformes</taxon>
        <taxon>Ixodida</taxon>
        <taxon>Ixodoidea</taxon>
        <taxon>Ixodidae</taxon>
        <taxon>Rhipicephalinae</taxon>
        <taxon>Rhipicephalus</taxon>
        <taxon>Boophilus</taxon>
    </lineage>
</organism>
<reference evidence="2" key="2">
    <citation type="submission" date="2021-09" db="EMBL/GenBank/DDBJ databases">
        <authorList>
            <person name="Jia N."/>
            <person name="Wang J."/>
            <person name="Shi W."/>
            <person name="Du L."/>
            <person name="Sun Y."/>
            <person name="Zhan W."/>
            <person name="Jiang J."/>
            <person name="Wang Q."/>
            <person name="Zhang B."/>
            <person name="Ji P."/>
            <person name="Sakyi L.B."/>
            <person name="Cui X."/>
            <person name="Yuan T."/>
            <person name="Jiang B."/>
            <person name="Yang W."/>
            <person name="Lam T.T.-Y."/>
            <person name="Chang Q."/>
            <person name="Ding S."/>
            <person name="Wang X."/>
            <person name="Zhu J."/>
            <person name="Ruan X."/>
            <person name="Zhao L."/>
            <person name="Wei J."/>
            <person name="Que T."/>
            <person name="Du C."/>
            <person name="Cheng J."/>
            <person name="Dai P."/>
            <person name="Han X."/>
            <person name="Huang E."/>
            <person name="Gao Y."/>
            <person name="Liu J."/>
            <person name="Shao H."/>
            <person name="Ye R."/>
            <person name="Li L."/>
            <person name="Wei W."/>
            <person name="Wang X."/>
            <person name="Wang C."/>
            <person name="Huo Q."/>
            <person name="Li W."/>
            <person name="Guo W."/>
            <person name="Chen H."/>
            <person name="Chen S."/>
            <person name="Zhou L."/>
            <person name="Zhou L."/>
            <person name="Ni X."/>
            <person name="Tian J."/>
            <person name="Zhou Y."/>
            <person name="Sheng Y."/>
            <person name="Liu T."/>
            <person name="Pan Y."/>
            <person name="Xia L."/>
            <person name="Li J."/>
            <person name="Zhao F."/>
            <person name="Cao W."/>
        </authorList>
    </citation>
    <scope>NUCLEOTIDE SEQUENCE</scope>
    <source>
        <strain evidence="2">Rmic-2018</strain>
        <tissue evidence="2">Larvae</tissue>
    </source>
</reference>
<dbReference type="AlphaFoldDB" id="A0A9J6EGY9"/>
<evidence type="ECO:0000259" key="1">
    <source>
        <dbReference type="Pfam" id="PF13193"/>
    </source>
</evidence>
<dbReference type="InterPro" id="IPR045851">
    <property type="entry name" value="AMP-bd_C_sf"/>
</dbReference>
<dbReference type="Gene3D" id="3.30.300.30">
    <property type="match status" value="1"/>
</dbReference>
<dbReference type="GO" id="GO:0016405">
    <property type="term" value="F:CoA-ligase activity"/>
    <property type="evidence" value="ECO:0007669"/>
    <property type="project" value="TreeGrafter"/>
</dbReference>
<sequence length="160" mass="18148">MVVCSTRRRSRQRRGQAPRCPAMSDTGYYTSDGLFYFSGRIKELIKCVDQQVVPAELQELLAADPGVRQMVVVGVPHRYLGEAARAFVVSLRTLQGPVEKQQKVHRLKELVAVNLAMQKHLYGEVEFLERIPPTESGKDLRRALKEVYLKQEGINQIDPV</sequence>
<dbReference type="SUPFAM" id="SSF56801">
    <property type="entry name" value="Acetyl-CoA synthetase-like"/>
    <property type="match status" value="1"/>
</dbReference>
<name>A0A9J6EGY9_RHIMP</name>
<comment type="caution">
    <text evidence="2">The sequence shown here is derived from an EMBL/GenBank/DDBJ whole genome shotgun (WGS) entry which is preliminary data.</text>
</comment>
<dbReference type="Proteomes" id="UP000821866">
    <property type="component" value="Chromosome 2"/>
</dbReference>
<reference evidence="2" key="1">
    <citation type="journal article" date="2020" name="Cell">
        <title>Large-Scale Comparative Analyses of Tick Genomes Elucidate Their Genetic Diversity and Vector Capacities.</title>
        <authorList>
            <consortium name="Tick Genome and Microbiome Consortium (TIGMIC)"/>
            <person name="Jia N."/>
            <person name="Wang J."/>
            <person name="Shi W."/>
            <person name="Du L."/>
            <person name="Sun Y."/>
            <person name="Zhan W."/>
            <person name="Jiang J.F."/>
            <person name="Wang Q."/>
            <person name="Zhang B."/>
            <person name="Ji P."/>
            <person name="Bell-Sakyi L."/>
            <person name="Cui X.M."/>
            <person name="Yuan T.T."/>
            <person name="Jiang B.G."/>
            <person name="Yang W.F."/>
            <person name="Lam T.T."/>
            <person name="Chang Q.C."/>
            <person name="Ding S.J."/>
            <person name="Wang X.J."/>
            <person name="Zhu J.G."/>
            <person name="Ruan X.D."/>
            <person name="Zhao L."/>
            <person name="Wei J.T."/>
            <person name="Ye R.Z."/>
            <person name="Que T.C."/>
            <person name="Du C.H."/>
            <person name="Zhou Y.H."/>
            <person name="Cheng J.X."/>
            <person name="Dai P.F."/>
            <person name="Guo W.B."/>
            <person name="Han X.H."/>
            <person name="Huang E.J."/>
            <person name="Li L.F."/>
            <person name="Wei W."/>
            <person name="Gao Y.C."/>
            <person name="Liu J.Z."/>
            <person name="Shao H.Z."/>
            <person name="Wang X."/>
            <person name="Wang C.C."/>
            <person name="Yang T.C."/>
            <person name="Huo Q.B."/>
            <person name="Li W."/>
            <person name="Chen H.Y."/>
            <person name="Chen S.E."/>
            <person name="Zhou L.G."/>
            <person name="Ni X.B."/>
            <person name="Tian J.H."/>
            <person name="Sheng Y."/>
            <person name="Liu T."/>
            <person name="Pan Y.S."/>
            <person name="Xia L.Y."/>
            <person name="Li J."/>
            <person name="Zhao F."/>
            <person name="Cao W.C."/>
        </authorList>
    </citation>
    <scope>NUCLEOTIDE SEQUENCE</scope>
    <source>
        <strain evidence="2">Rmic-2018</strain>
    </source>
</reference>
<dbReference type="Pfam" id="PF13193">
    <property type="entry name" value="AMP-binding_C"/>
    <property type="match status" value="1"/>
</dbReference>
<dbReference type="EMBL" id="JABSTU010000004">
    <property type="protein sequence ID" value="KAH8033705.1"/>
    <property type="molecule type" value="Genomic_DNA"/>
</dbReference>
<accession>A0A9J6EGY9</accession>